<evidence type="ECO:0000313" key="3">
    <source>
        <dbReference type="EMBL" id="KAG2583826.1"/>
    </source>
</evidence>
<dbReference type="AlphaFoldDB" id="A0A8T0RF76"/>
<dbReference type="Pfam" id="PF23635">
    <property type="entry name" value="Beta-prop_AT5G49610-like"/>
    <property type="match status" value="1"/>
</dbReference>
<evidence type="ECO:0000313" key="4">
    <source>
        <dbReference type="Proteomes" id="UP000823388"/>
    </source>
</evidence>
<comment type="caution">
    <text evidence="3">The sequence shown here is derived from an EMBL/GenBank/DDBJ whole genome shotgun (WGS) entry which is preliminary data.</text>
</comment>
<feature type="domain" description="F-box protein AT5G49610-like beta-propeller" evidence="2">
    <location>
        <begin position="85"/>
        <end position="360"/>
    </location>
</feature>
<protein>
    <recommendedName>
        <fullName evidence="2">F-box protein AT5G49610-like beta-propeller domain-containing protein</fullName>
    </recommendedName>
</protein>
<dbReference type="InterPro" id="IPR056594">
    <property type="entry name" value="AT5G49610-like_b-prop"/>
</dbReference>
<dbReference type="PANTHER" id="PTHR33186:SF13">
    <property type="entry name" value="OS10G0138300 PROTEIN"/>
    <property type="match status" value="1"/>
</dbReference>
<organism evidence="3 4">
    <name type="scientific">Panicum virgatum</name>
    <name type="common">Blackwell switchgrass</name>
    <dbReference type="NCBI Taxonomy" id="38727"/>
    <lineage>
        <taxon>Eukaryota</taxon>
        <taxon>Viridiplantae</taxon>
        <taxon>Streptophyta</taxon>
        <taxon>Embryophyta</taxon>
        <taxon>Tracheophyta</taxon>
        <taxon>Spermatophyta</taxon>
        <taxon>Magnoliopsida</taxon>
        <taxon>Liliopsida</taxon>
        <taxon>Poales</taxon>
        <taxon>Poaceae</taxon>
        <taxon>PACMAD clade</taxon>
        <taxon>Panicoideae</taxon>
        <taxon>Panicodae</taxon>
        <taxon>Paniceae</taxon>
        <taxon>Panicinae</taxon>
        <taxon>Panicum</taxon>
        <taxon>Panicum sect. Hiantes</taxon>
    </lineage>
</organism>
<accession>A0A8T0RF76</accession>
<sequence>MRICSASTSSAFRRSRPRSPAPPSSASDPHFLRRFHGRHGKPPLLGFFSHDLNGCKVEFTPALDPPDRVPPARFSLRLDGADSIVLGCRHGRVLAVDWAHLHLLIWDPAAGDRLLVAIPPVFDRMPHKINGAIVCATGDEGHIHGDCRSNPFQVITVGTSWEGVSACVYSSATDAWGNLISALWPSPIPPGTPSASFFSNHCHSTLVGSCIYWLIIGLRAYILQFDLGAQSLAVIEAPPNVYQVQALVHRKRQFLITPAHGGVLGFLVFSVPGFSAQLWKRDNLAGWVLGNTIDLSNLLSLKPSEDTAPPRIAGFFEGDNAILLKTYDGAFMVHLESLLFKKLSERMPCHRYHPFASFYPAGT</sequence>
<evidence type="ECO:0000256" key="1">
    <source>
        <dbReference type="SAM" id="MobiDB-lite"/>
    </source>
</evidence>
<keyword evidence="4" id="KW-1185">Reference proteome</keyword>
<feature type="region of interest" description="Disordered" evidence="1">
    <location>
        <begin position="1"/>
        <end position="30"/>
    </location>
</feature>
<dbReference type="PANTHER" id="PTHR33186">
    <property type="entry name" value="OS10G0136150 PROTEIN-RELATED"/>
    <property type="match status" value="1"/>
</dbReference>
<proteinExistence type="predicted"/>
<dbReference type="Proteomes" id="UP000823388">
    <property type="component" value="Chromosome 6K"/>
</dbReference>
<gene>
    <name evidence="3" type="ORF">PVAP13_6KG246700</name>
</gene>
<name>A0A8T0RF76_PANVG</name>
<dbReference type="EMBL" id="CM029047">
    <property type="protein sequence ID" value="KAG2583826.1"/>
    <property type="molecule type" value="Genomic_DNA"/>
</dbReference>
<reference evidence="3" key="1">
    <citation type="submission" date="2020-05" db="EMBL/GenBank/DDBJ databases">
        <title>WGS assembly of Panicum virgatum.</title>
        <authorList>
            <person name="Lovell J.T."/>
            <person name="Jenkins J."/>
            <person name="Shu S."/>
            <person name="Juenger T.E."/>
            <person name="Schmutz J."/>
        </authorList>
    </citation>
    <scope>NUCLEOTIDE SEQUENCE</scope>
    <source>
        <strain evidence="3">AP13</strain>
    </source>
</reference>
<evidence type="ECO:0000259" key="2">
    <source>
        <dbReference type="Pfam" id="PF23635"/>
    </source>
</evidence>
<feature type="compositionally biased region" description="Low complexity" evidence="1">
    <location>
        <begin position="1"/>
        <end position="12"/>
    </location>
</feature>